<dbReference type="EMBL" id="CP002597">
    <property type="protein sequence ID" value="AEA29017.1"/>
    <property type="molecule type" value="Genomic_DNA"/>
</dbReference>
<dbReference type="SUPFAM" id="SSF52540">
    <property type="entry name" value="P-loop containing nucleoside triphosphate hydrolases"/>
    <property type="match status" value="1"/>
</dbReference>
<dbReference type="Gene3D" id="3.40.50.300">
    <property type="entry name" value="P-loop containing nucleotide triphosphate hydrolases"/>
    <property type="match status" value="1"/>
</dbReference>
<feature type="compositionally biased region" description="Low complexity" evidence="1">
    <location>
        <begin position="33"/>
        <end position="45"/>
    </location>
</feature>
<dbReference type="GO" id="GO:0009898">
    <property type="term" value="C:cytoplasmic side of plasma membrane"/>
    <property type="evidence" value="ECO:0007669"/>
    <property type="project" value="TreeGrafter"/>
</dbReference>
<feature type="domain" description="CobQ/CobB/MinD/ParA nucleotide binding" evidence="2">
    <location>
        <begin position="187"/>
        <end position="280"/>
    </location>
</feature>
<dbReference type="GO" id="GO:0051782">
    <property type="term" value="P:negative regulation of cell division"/>
    <property type="evidence" value="ECO:0007669"/>
    <property type="project" value="TreeGrafter"/>
</dbReference>
<organism evidence="3">
    <name type="scientific">Pseudonocardia dioxanivorans (strain ATCC 55486 / DSM 44775 / JCM 13855 / CB1190)</name>
    <dbReference type="NCBI Taxonomy" id="675635"/>
    <lineage>
        <taxon>Bacteria</taxon>
        <taxon>Bacillati</taxon>
        <taxon>Actinomycetota</taxon>
        <taxon>Actinomycetes</taxon>
        <taxon>Pseudonocardiales</taxon>
        <taxon>Pseudonocardiaceae</taxon>
        <taxon>Pseudonocardia</taxon>
    </lineage>
</organism>
<evidence type="ECO:0000313" key="3">
    <source>
        <dbReference type="EMBL" id="AEA29017.1"/>
    </source>
</evidence>
<feature type="region of interest" description="Disordered" evidence="1">
    <location>
        <begin position="1"/>
        <end position="129"/>
    </location>
</feature>
<dbReference type="AlphaFoldDB" id="F2L744"/>
<dbReference type="InterPro" id="IPR002586">
    <property type="entry name" value="CobQ/CobB/MinD/ParA_Nub-bd_dom"/>
</dbReference>
<dbReference type="GO" id="GO:0005524">
    <property type="term" value="F:ATP binding"/>
    <property type="evidence" value="ECO:0007669"/>
    <property type="project" value="TreeGrafter"/>
</dbReference>
<dbReference type="Pfam" id="PF01656">
    <property type="entry name" value="CbiA"/>
    <property type="match status" value="1"/>
</dbReference>
<protein>
    <submittedName>
        <fullName evidence="3">Chromosome partitioning ATPase</fullName>
    </submittedName>
</protein>
<sequence length="443" mass="46887">MTEERPAPMQPFVRAWSGALAPATSASPDGGHAAPPQTAPAAPGRARAHVPSSAAVPSGPVLRAVPFEPPAPRDTASSATPPLGRGTDRDETGPTATTGPQSEPTPEAAALTATPPASAPTAPPEHATFDGYLRGQSLQLQVPRRGLRALLWRASGGRISVGASARELSERVHLDRIRTPLTGWHTITVASSKGGVGKTTTSALLGLTLAEHRGDRVVTLDANPDAGNLAQRLLGYRAPATVRQLLEQENLDQLASFTEVSRFVNTAGRLQVLASDLDPAMSEAFNAAEYRRVLALLTRFFNIVITDSGTGLIHSAMTGALETTRSLIVTGKPTIDAAEGITTTLDWLIAHGFDELVRDAIVVLTCDRQAHSIDPAALREHFADRCRAVVEFPADPHLTEGGRIDLEMLRPRTRQAGRELAALVAEAFTWDFPAPDGFTTGGR</sequence>
<accession>F2L744</accession>
<keyword evidence="3" id="KW-0614">Plasmid</keyword>
<evidence type="ECO:0000256" key="1">
    <source>
        <dbReference type="SAM" id="MobiDB-lite"/>
    </source>
</evidence>
<dbReference type="GO" id="GO:0016887">
    <property type="term" value="F:ATP hydrolysis activity"/>
    <property type="evidence" value="ECO:0007669"/>
    <property type="project" value="TreeGrafter"/>
</dbReference>
<gene>
    <name evidence="3" type="ORF">Psed_6954</name>
</gene>
<dbReference type="InterPro" id="IPR027417">
    <property type="entry name" value="P-loop_NTPase"/>
</dbReference>
<geneLocation type="plasmid" evidence="3">
    <name>pPSED02</name>
</geneLocation>
<dbReference type="RefSeq" id="WP_014203906.1">
    <property type="nucleotide sequence ID" value="NZ_CP002597.1"/>
</dbReference>
<dbReference type="PANTHER" id="PTHR43384:SF14">
    <property type="entry name" value="ESX-1 SECRETION-ASSOCIATED PROTEIN ESPI"/>
    <property type="match status" value="1"/>
</dbReference>
<evidence type="ECO:0000259" key="2">
    <source>
        <dbReference type="Pfam" id="PF01656"/>
    </source>
</evidence>
<feature type="compositionally biased region" description="Low complexity" evidence="1">
    <location>
        <begin position="104"/>
        <end position="116"/>
    </location>
</feature>
<dbReference type="GO" id="GO:0005829">
    <property type="term" value="C:cytosol"/>
    <property type="evidence" value="ECO:0007669"/>
    <property type="project" value="TreeGrafter"/>
</dbReference>
<name>F2L744_PSEUX</name>
<dbReference type="InterPro" id="IPR050625">
    <property type="entry name" value="ParA/MinD_ATPase"/>
</dbReference>
<reference evidence="3" key="1">
    <citation type="journal article" date="2011" name="J. Bacteriol.">
        <title>Genome sequence of the 1,4-dioxane-degrading Pseudonocardia dioxanivorans strain CB1190.</title>
        <authorList>
            <person name="Sales C.M."/>
            <person name="Mahendra S."/>
            <person name="Grostern A."/>
            <person name="Parales R.E."/>
            <person name="Goodwin L.A."/>
            <person name="Woyke T."/>
            <person name="Nolan M."/>
            <person name="Lapidus A."/>
            <person name="Chertkov O."/>
            <person name="Ovchinnikova G."/>
            <person name="Sczyrba A."/>
            <person name="Alvarez-Cohen L."/>
        </authorList>
    </citation>
    <scope>NUCLEOTIDE SEQUENCE</scope>
    <source>
        <strain evidence="3">CB1190</strain>
        <plasmid evidence="3">pPSED02</plasmid>
    </source>
</reference>
<dbReference type="PANTHER" id="PTHR43384">
    <property type="entry name" value="SEPTUM SITE-DETERMINING PROTEIN MIND HOMOLOG, CHLOROPLASTIC-RELATED"/>
    <property type="match status" value="1"/>
</dbReference>
<proteinExistence type="predicted"/>